<dbReference type="EMBL" id="LBXN01000019">
    <property type="protein sequence ID" value="KKR33306.1"/>
    <property type="molecule type" value="Genomic_DNA"/>
</dbReference>
<sequence length="347" mass="39656">MKALRLFLFVLIFNLFLAFPAHLYAIYNPTDVPVNKYGIHILDISDIDDAAKLVNGQGNWGNVTFVIQDDDLNIDKWKPFFLALREKRLIPIVRIATHVENGNWAKPTEETLRKFADFLEFMPWPIENRYVIIFNEPNMAGEWGGDLSPAEYARILSKAVSVFKSTDPNFFILNAGFNSTAQNISGKTMDVTLYWQWMNEAVPGIFTMIDGWVSHPYPDGNFLASPYKSGRYSIQAYKWEEEYLKNSFNTGSRPVFITETGWNADQLSSDTVSDYYKIAFTEIWTDTNIVAITPFVLSYQDNLFSRFSWKILGQNSFLPKVMAKPILGPVSPFGVLLAKELALENIF</sequence>
<dbReference type="Proteomes" id="UP000034539">
    <property type="component" value="Unassembled WGS sequence"/>
</dbReference>
<gene>
    <name evidence="1" type="ORF">UT63_C0019G0028</name>
</gene>
<evidence type="ECO:0008006" key="3">
    <source>
        <dbReference type="Google" id="ProtNLM"/>
    </source>
</evidence>
<name>A0A0G0Q7K0_9BACT</name>
<organism evidence="1 2">
    <name type="scientific">Candidatus Gottesmanbacteria bacterium GW2011_GWC2_39_8</name>
    <dbReference type="NCBI Taxonomy" id="1618450"/>
    <lineage>
        <taxon>Bacteria</taxon>
        <taxon>Candidatus Gottesmaniibacteriota</taxon>
    </lineage>
</organism>
<comment type="caution">
    <text evidence="1">The sequence shown here is derived from an EMBL/GenBank/DDBJ whole genome shotgun (WGS) entry which is preliminary data.</text>
</comment>
<reference evidence="1 2" key="1">
    <citation type="journal article" date="2015" name="Nature">
        <title>rRNA introns, odd ribosomes, and small enigmatic genomes across a large radiation of phyla.</title>
        <authorList>
            <person name="Brown C.T."/>
            <person name="Hug L.A."/>
            <person name="Thomas B.C."/>
            <person name="Sharon I."/>
            <person name="Castelle C.J."/>
            <person name="Singh A."/>
            <person name="Wilkins M.J."/>
            <person name="Williams K.H."/>
            <person name="Banfield J.F."/>
        </authorList>
    </citation>
    <scope>NUCLEOTIDE SEQUENCE [LARGE SCALE GENOMIC DNA]</scope>
</reference>
<evidence type="ECO:0000313" key="2">
    <source>
        <dbReference type="Proteomes" id="UP000034539"/>
    </source>
</evidence>
<evidence type="ECO:0000313" key="1">
    <source>
        <dbReference type="EMBL" id="KKR33306.1"/>
    </source>
</evidence>
<dbReference type="InterPro" id="IPR017853">
    <property type="entry name" value="GH"/>
</dbReference>
<dbReference type="Gene3D" id="3.20.20.80">
    <property type="entry name" value="Glycosidases"/>
    <property type="match status" value="1"/>
</dbReference>
<dbReference type="AlphaFoldDB" id="A0A0G0Q7K0"/>
<dbReference type="SUPFAM" id="SSF51445">
    <property type="entry name" value="(Trans)glycosidases"/>
    <property type="match status" value="1"/>
</dbReference>
<proteinExistence type="predicted"/>
<protein>
    <recommendedName>
        <fullName evidence="3">Asl1-like glycosyl hydrolase catalytic domain-containing protein</fullName>
    </recommendedName>
</protein>
<accession>A0A0G0Q7K0</accession>